<protein>
    <recommendedName>
        <fullName evidence="1">Stage 0 sporulation protein A homolog</fullName>
    </recommendedName>
</protein>
<dbReference type="InterPro" id="IPR008327">
    <property type="entry name" value="Sig_transdc_resp-reg_antiterm"/>
</dbReference>
<dbReference type="Proteomes" id="UP000658131">
    <property type="component" value="Unassembled WGS sequence"/>
</dbReference>
<proteinExistence type="predicted"/>
<feature type="domain" description="ANTAR" evidence="5">
    <location>
        <begin position="123"/>
        <end position="184"/>
    </location>
</feature>
<dbReference type="Pfam" id="PF03861">
    <property type="entry name" value="ANTAR"/>
    <property type="match status" value="1"/>
</dbReference>
<dbReference type="PIRSF" id="PIRSF036382">
    <property type="entry name" value="RR_antiterm"/>
    <property type="match status" value="1"/>
</dbReference>
<feature type="domain" description="Response regulatory" evidence="4">
    <location>
        <begin position="3"/>
        <end position="117"/>
    </location>
</feature>
<evidence type="ECO:0000259" key="4">
    <source>
        <dbReference type="PROSITE" id="PS50110"/>
    </source>
</evidence>
<comment type="caution">
    <text evidence="6">The sequence shown here is derived from an EMBL/GenBank/DDBJ whole genome shotgun (WGS) entry which is preliminary data.</text>
</comment>
<accession>A0ABR7NK33</accession>
<evidence type="ECO:0000313" key="7">
    <source>
        <dbReference type="Proteomes" id="UP000658131"/>
    </source>
</evidence>
<comment type="function">
    <text evidence="2">May play the central regulatory role in sporulation. It may be an element of the effector pathway responsible for the activation of sporulation genes in response to nutritional stress. Spo0A may act in concert with spo0H (a sigma factor) to control the expression of some genes that are critical to the sporulation process.</text>
</comment>
<dbReference type="InterPro" id="IPR005561">
    <property type="entry name" value="ANTAR"/>
</dbReference>
<evidence type="ECO:0000256" key="2">
    <source>
        <dbReference type="ARBA" id="ARBA00024867"/>
    </source>
</evidence>
<dbReference type="PROSITE" id="PS50110">
    <property type="entry name" value="RESPONSE_REGULATORY"/>
    <property type="match status" value="1"/>
</dbReference>
<name>A0ABR7NK33_9FIRM</name>
<dbReference type="Gene3D" id="1.10.10.10">
    <property type="entry name" value="Winged helix-like DNA-binding domain superfamily/Winged helix DNA-binding domain"/>
    <property type="match status" value="1"/>
</dbReference>
<reference evidence="6 7" key="1">
    <citation type="submission" date="2020-08" db="EMBL/GenBank/DDBJ databases">
        <title>Genome public.</title>
        <authorList>
            <person name="Liu C."/>
            <person name="Sun Q."/>
        </authorList>
    </citation>
    <scope>NUCLEOTIDE SEQUENCE [LARGE SCALE GENOMIC DNA]</scope>
    <source>
        <strain evidence="6 7">BX1</strain>
    </source>
</reference>
<dbReference type="InterPro" id="IPR036388">
    <property type="entry name" value="WH-like_DNA-bd_sf"/>
</dbReference>
<organism evidence="6 7">
    <name type="scientific">Yanshouia hominis</name>
    <dbReference type="NCBI Taxonomy" id="2763673"/>
    <lineage>
        <taxon>Bacteria</taxon>
        <taxon>Bacillati</taxon>
        <taxon>Bacillota</taxon>
        <taxon>Clostridia</taxon>
        <taxon>Eubacteriales</taxon>
        <taxon>Oscillospiraceae</taxon>
        <taxon>Yanshouia</taxon>
    </lineage>
</organism>
<dbReference type="Gene3D" id="3.40.50.2300">
    <property type="match status" value="1"/>
</dbReference>
<evidence type="ECO:0000256" key="3">
    <source>
        <dbReference type="PROSITE-ProRule" id="PRU00169"/>
    </source>
</evidence>
<dbReference type="CDD" id="cd00156">
    <property type="entry name" value="REC"/>
    <property type="match status" value="1"/>
</dbReference>
<dbReference type="InterPro" id="IPR011006">
    <property type="entry name" value="CheY-like_superfamily"/>
</dbReference>
<gene>
    <name evidence="6" type="ORF">H8717_10185</name>
</gene>
<comment type="caution">
    <text evidence="3">Lacks conserved residue(s) required for the propagation of feature annotation.</text>
</comment>
<dbReference type="RefSeq" id="WP_262400269.1">
    <property type="nucleotide sequence ID" value="NZ_JACRTB010000015.1"/>
</dbReference>
<evidence type="ECO:0000313" key="6">
    <source>
        <dbReference type="EMBL" id="MBC8576767.1"/>
    </source>
</evidence>
<dbReference type="SMART" id="SM01012">
    <property type="entry name" value="ANTAR"/>
    <property type="match status" value="1"/>
</dbReference>
<dbReference type="PROSITE" id="PS50921">
    <property type="entry name" value="ANTAR"/>
    <property type="match status" value="1"/>
</dbReference>
<evidence type="ECO:0000256" key="1">
    <source>
        <dbReference type="ARBA" id="ARBA00018672"/>
    </source>
</evidence>
<evidence type="ECO:0000259" key="5">
    <source>
        <dbReference type="PROSITE" id="PS50921"/>
    </source>
</evidence>
<keyword evidence="7" id="KW-1185">Reference proteome</keyword>
<dbReference type="InterPro" id="IPR001789">
    <property type="entry name" value="Sig_transdc_resp-reg_receiver"/>
</dbReference>
<sequence length="189" mass="21064">MNRTLVVSSSAAGAQLVQELLPARDYSPVIVAGGGAEARRFCAESDFDLVIINAPLSDEFGHDLAVNVASQSAAGVVILVKNERADEVAARVETAGVFVIPKPVSRPFFFQAMRLVDVSRRRMLGLQRENRRLQTTIEEIRLIDRAKCALIQCLLMTEPQAHRYIEKQAMDLRCPKRQIAENILKTYEI</sequence>
<dbReference type="EMBL" id="JACRTB010000015">
    <property type="protein sequence ID" value="MBC8576767.1"/>
    <property type="molecule type" value="Genomic_DNA"/>
</dbReference>
<dbReference type="SUPFAM" id="SSF52172">
    <property type="entry name" value="CheY-like"/>
    <property type="match status" value="1"/>
</dbReference>